<dbReference type="EMBL" id="MU393453">
    <property type="protein sequence ID" value="KAI4866878.1"/>
    <property type="molecule type" value="Genomic_DNA"/>
</dbReference>
<comment type="caution">
    <text evidence="1">The sequence shown here is derived from an EMBL/GenBank/DDBJ whole genome shotgun (WGS) entry which is preliminary data.</text>
</comment>
<evidence type="ECO:0000313" key="2">
    <source>
        <dbReference type="Proteomes" id="UP001497700"/>
    </source>
</evidence>
<evidence type="ECO:0000313" key="1">
    <source>
        <dbReference type="EMBL" id="KAI4866878.1"/>
    </source>
</evidence>
<keyword evidence="2" id="KW-1185">Reference proteome</keyword>
<gene>
    <name evidence="1" type="ORF">F4820DRAFT_234029</name>
</gene>
<reference evidence="1 2" key="1">
    <citation type="journal article" date="2022" name="New Phytol.">
        <title>Ecological generalism drives hyperdiversity of secondary metabolite gene clusters in xylarialean endophytes.</title>
        <authorList>
            <person name="Franco M.E.E."/>
            <person name="Wisecaver J.H."/>
            <person name="Arnold A.E."/>
            <person name="Ju Y.M."/>
            <person name="Slot J.C."/>
            <person name="Ahrendt S."/>
            <person name="Moore L.P."/>
            <person name="Eastman K.E."/>
            <person name="Scott K."/>
            <person name="Konkel Z."/>
            <person name="Mondo S.J."/>
            <person name="Kuo A."/>
            <person name="Hayes R.D."/>
            <person name="Haridas S."/>
            <person name="Andreopoulos B."/>
            <person name="Riley R."/>
            <person name="LaButti K."/>
            <person name="Pangilinan J."/>
            <person name="Lipzen A."/>
            <person name="Amirebrahimi M."/>
            <person name="Yan J."/>
            <person name="Adam C."/>
            <person name="Keymanesh K."/>
            <person name="Ng V."/>
            <person name="Louie K."/>
            <person name="Northen T."/>
            <person name="Drula E."/>
            <person name="Henrissat B."/>
            <person name="Hsieh H.M."/>
            <person name="Youens-Clark K."/>
            <person name="Lutzoni F."/>
            <person name="Miadlikowska J."/>
            <person name="Eastwood D.C."/>
            <person name="Hamelin R.C."/>
            <person name="Grigoriev I.V."/>
            <person name="U'Ren J.M."/>
        </authorList>
    </citation>
    <scope>NUCLEOTIDE SEQUENCE [LARGE SCALE GENOMIC DNA]</scope>
    <source>
        <strain evidence="1 2">CBS 119005</strain>
    </source>
</reference>
<name>A0ACB9Z6K6_9PEZI</name>
<accession>A0ACB9Z6K6</accession>
<proteinExistence type="predicted"/>
<sequence>MADEKSTLPQATEDCQTEVMDTRPDTSPYDYTRVIQFRNGEPLRVPEAFLQKYPKLFSRVGRRGDYDIARHSRYTVIMGDISYESGHTLVHYLYTGTYQSLKPKGSSPNEKRAAEFETCVRVYALAREYEMHTLEELTREEIKRLGRDLPVAQLLNLAMAELYTADDTWFRDYVKSLIELLMENPSASPMDDLPEHSRQKVSLPSFLLAAMVDLWHEKKDALRPVAIQGQESTAVLPSETQPAGNPKPEVEDFMESTKVRKGKKKKEKNMKKKGKTSVFDWGAGFEGSNEARMPVASEPASGPVREELRSPEQKGEQSGKTSDDVSASAPPSADSWSFWGQAKQGQQPPFNSSFSFGNDSSAPSFSQSSFDTPSSSSLFGTAKEPSLASGSHDEMDKVPITLGAPGYHDVRDRPFSRDVVRFMHICAQEKFAVFSPEELRWCRSMCRLSST</sequence>
<protein>
    <submittedName>
        <fullName evidence="1">Uncharacterized protein</fullName>
    </submittedName>
</protein>
<dbReference type="Proteomes" id="UP001497700">
    <property type="component" value="Unassembled WGS sequence"/>
</dbReference>
<organism evidence="1 2">
    <name type="scientific">Hypoxylon rubiginosum</name>
    <dbReference type="NCBI Taxonomy" id="110542"/>
    <lineage>
        <taxon>Eukaryota</taxon>
        <taxon>Fungi</taxon>
        <taxon>Dikarya</taxon>
        <taxon>Ascomycota</taxon>
        <taxon>Pezizomycotina</taxon>
        <taxon>Sordariomycetes</taxon>
        <taxon>Xylariomycetidae</taxon>
        <taxon>Xylariales</taxon>
        <taxon>Hypoxylaceae</taxon>
        <taxon>Hypoxylon</taxon>
    </lineage>
</organism>